<gene>
    <name evidence="3" type="ORF">Xsto_02409</name>
</gene>
<evidence type="ECO:0000256" key="1">
    <source>
        <dbReference type="SAM" id="SignalP"/>
    </source>
</evidence>
<name>A0A2D0KNU5_9GAMM</name>
<dbReference type="PANTHER" id="PTHR33420">
    <property type="entry name" value="FIMBRIAL SUBUNIT ELFA-RELATED"/>
    <property type="match status" value="1"/>
</dbReference>
<dbReference type="Gene3D" id="2.60.40.1090">
    <property type="entry name" value="Fimbrial-type adhesion domain"/>
    <property type="match status" value="1"/>
</dbReference>
<dbReference type="Proteomes" id="UP000222366">
    <property type="component" value="Unassembled WGS sequence"/>
</dbReference>
<evidence type="ECO:0000313" key="4">
    <source>
        <dbReference type="Proteomes" id="UP000222366"/>
    </source>
</evidence>
<dbReference type="InterPro" id="IPR050263">
    <property type="entry name" value="Bact_Fimbrial_Adh_Pro"/>
</dbReference>
<dbReference type="RefSeq" id="WP_099125181.1">
    <property type="nucleotide sequence ID" value="NZ_CAWNRH010000094.1"/>
</dbReference>
<feature type="domain" description="Fimbrial-type adhesion" evidence="2">
    <location>
        <begin position="36"/>
        <end position="180"/>
    </location>
</feature>
<organism evidence="3 4">
    <name type="scientific">Xenorhabdus stockiae</name>
    <dbReference type="NCBI Taxonomy" id="351614"/>
    <lineage>
        <taxon>Bacteria</taxon>
        <taxon>Pseudomonadati</taxon>
        <taxon>Pseudomonadota</taxon>
        <taxon>Gammaproteobacteria</taxon>
        <taxon>Enterobacterales</taxon>
        <taxon>Morganellaceae</taxon>
        <taxon>Xenorhabdus</taxon>
    </lineage>
</organism>
<dbReference type="AlphaFoldDB" id="A0A2D0KNU5"/>
<comment type="caution">
    <text evidence="3">The sequence shown here is derived from an EMBL/GenBank/DDBJ whole genome shotgun (WGS) entry which is preliminary data.</text>
</comment>
<feature type="signal peptide" evidence="1">
    <location>
        <begin position="1"/>
        <end position="23"/>
    </location>
</feature>
<keyword evidence="4" id="KW-1185">Reference proteome</keyword>
<dbReference type="Pfam" id="PF00419">
    <property type="entry name" value="Fimbrial"/>
    <property type="match status" value="1"/>
</dbReference>
<proteinExistence type="predicted"/>
<dbReference type="InterPro" id="IPR008966">
    <property type="entry name" value="Adhesion_dom_sf"/>
</dbReference>
<dbReference type="GO" id="GO:0043709">
    <property type="term" value="P:cell adhesion involved in single-species biofilm formation"/>
    <property type="evidence" value="ECO:0007669"/>
    <property type="project" value="TreeGrafter"/>
</dbReference>
<reference evidence="3 4" key="1">
    <citation type="journal article" date="2017" name="Nat. Microbiol.">
        <title>Natural product diversity associated with the nematode symbionts Photorhabdus and Xenorhabdus.</title>
        <authorList>
            <person name="Tobias N.J."/>
            <person name="Wolff H."/>
            <person name="Djahanschiri B."/>
            <person name="Grundmann F."/>
            <person name="Kronenwerth M."/>
            <person name="Shi Y.M."/>
            <person name="Simonyi S."/>
            <person name="Grun P."/>
            <person name="Shapiro-Ilan D."/>
            <person name="Pidot S.J."/>
            <person name="Stinear T.P."/>
            <person name="Ebersberger I."/>
            <person name="Bode H.B."/>
        </authorList>
    </citation>
    <scope>NUCLEOTIDE SEQUENCE [LARGE SCALE GENOMIC DNA]</scope>
    <source>
        <strain evidence="3 4">DSM 17904</strain>
    </source>
</reference>
<dbReference type="GO" id="GO:0009289">
    <property type="term" value="C:pilus"/>
    <property type="evidence" value="ECO:0007669"/>
    <property type="project" value="InterPro"/>
</dbReference>
<evidence type="ECO:0000259" key="2">
    <source>
        <dbReference type="Pfam" id="PF00419"/>
    </source>
</evidence>
<keyword evidence="1" id="KW-0732">Signal</keyword>
<evidence type="ECO:0000313" key="3">
    <source>
        <dbReference type="EMBL" id="PHM65092.1"/>
    </source>
</evidence>
<dbReference type="SUPFAM" id="SSF49401">
    <property type="entry name" value="Bacterial adhesins"/>
    <property type="match status" value="1"/>
</dbReference>
<dbReference type="EMBL" id="NJAJ01000020">
    <property type="protein sequence ID" value="PHM65092.1"/>
    <property type="molecule type" value="Genomic_DNA"/>
</dbReference>
<feature type="chain" id="PRO_5012767924" evidence="1">
    <location>
        <begin position="24"/>
        <end position="181"/>
    </location>
</feature>
<dbReference type="PANTHER" id="PTHR33420:SF26">
    <property type="entry name" value="FIMBRIAL SUBUNIT"/>
    <property type="match status" value="1"/>
</dbReference>
<dbReference type="InterPro" id="IPR036937">
    <property type="entry name" value="Adhesion_dom_fimbrial_sf"/>
</dbReference>
<accession>A0A2D0KNU5</accession>
<sequence>MKLNKLAMVLGLGVALTAGAANAGGSDINLNDRGVVHFQGTIINPTCSIKNPHIDVNFGEIRTSKFKSNKDGQSERIPFDIILDKCSDITGKKITTTFTGDKADADGYLLAIKGKAKGVGIEIGDLNDGENGRMVRLGTATTGVDAVDNRLSFDANLKVLPGQTVTTGDFYAFAHFTLNYL</sequence>
<dbReference type="InterPro" id="IPR000259">
    <property type="entry name" value="Adhesion_dom_fimbrial"/>
</dbReference>
<protein>
    <submittedName>
        <fullName evidence="3">Major fimbrial subunit polypeptide, mrfA</fullName>
    </submittedName>
</protein>